<name>A0A0F9XIU6_9ZZZZ</name>
<keyword evidence="2" id="KW-0732">Signal</keyword>
<dbReference type="EMBL" id="LAZR01000048">
    <property type="protein sequence ID" value="KKN99186.1"/>
    <property type="molecule type" value="Genomic_DNA"/>
</dbReference>
<proteinExistence type="inferred from homology"/>
<gene>
    <name evidence="3" type="ORF">LCGC14_0139790</name>
</gene>
<sequence>MKATKQPFSMMLKSATIAFAIFAGSVSGASFAQTIPDLGEAAQFSVLAGSTVTNTGSSIITGELGVSPGTAITGFPPGIVRLGQIRSNDAIAAQAVADTLVAYNNLAGQAVTTEQAAALGSGMVLIPGVYHFTSAADITGSLVLDAQGSSTAVFVFQVEEALTLNNNAAINLINGATASNVFWQVGTSATLGTSSAFYGSILAGAGITLNTGATLVGRALAGTAVTLDGNTVTLSTTTTGETPTPIPGTELPGIDKVINSAGQASTATIKAGATSNGGASYSSSFSTSEQIVVNAELAFEAADVGKAANVFVVIKYISTTGVEQWLMENGDGDFFVWDQNVETLVSIYSSNSIGSSISGELFSGTLDAGRYEIFIGYTAQGGELIYSETPLAFVVTQL</sequence>
<organism evidence="3">
    <name type="scientific">marine sediment metagenome</name>
    <dbReference type="NCBI Taxonomy" id="412755"/>
    <lineage>
        <taxon>unclassified sequences</taxon>
        <taxon>metagenomes</taxon>
        <taxon>ecological metagenomes</taxon>
    </lineage>
</organism>
<evidence type="ECO:0000256" key="2">
    <source>
        <dbReference type="ARBA" id="ARBA00022729"/>
    </source>
</evidence>
<evidence type="ECO:0000313" key="3">
    <source>
        <dbReference type="EMBL" id="KKN99186.1"/>
    </source>
</evidence>
<comment type="caution">
    <text evidence="3">The sequence shown here is derived from an EMBL/GenBank/DDBJ whole genome shotgun (WGS) entry which is preliminary data.</text>
</comment>
<evidence type="ECO:0008006" key="4">
    <source>
        <dbReference type="Google" id="ProtNLM"/>
    </source>
</evidence>
<dbReference type="Pfam" id="PF11999">
    <property type="entry name" value="Ice_binding"/>
    <property type="match status" value="1"/>
</dbReference>
<dbReference type="InterPro" id="IPR021884">
    <property type="entry name" value="Ice-bd_prot"/>
</dbReference>
<reference evidence="3" key="1">
    <citation type="journal article" date="2015" name="Nature">
        <title>Complex archaea that bridge the gap between prokaryotes and eukaryotes.</title>
        <authorList>
            <person name="Spang A."/>
            <person name="Saw J.H."/>
            <person name="Jorgensen S.L."/>
            <person name="Zaremba-Niedzwiedzka K."/>
            <person name="Martijn J."/>
            <person name="Lind A.E."/>
            <person name="van Eijk R."/>
            <person name="Schleper C."/>
            <person name="Guy L."/>
            <person name="Ettema T.J."/>
        </authorList>
    </citation>
    <scope>NUCLEOTIDE SEQUENCE</scope>
</reference>
<comment type="similarity">
    <text evidence="1">Belongs to the ice-binding protein family.</text>
</comment>
<protein>
    <recommendedName>
        <fullName evidence="4">DUF3494 domain-containing protein</fullName>
    </recommendedName>
</protein>
<evidence type="ECO:0000256" key="1">
    <source>
        <dbReference type="ARBA" id="ARBA00005445"/>
    </source>
</evidence>
<dbReference type="AlphaFoldDB" id="A0A0F9XIU6"/>
<accession>A0A0F9XIU6</accession>